<comment type="subcellular location">
    <subcellularLocation>
        <location evidence="1">Secreted</location>
    </subcellularLocation>
</comment>
<dbReference type="GO" id="GO:0005615">
    <property type="term" value="C:extracellular space"/>
    <property type="evidence" value="ECO:0007669"/>
    <property type="project" value="TreeGrafter"/>
</dbReference>
<dbReference type="Gene3D" id="4.10.410.10">
    <property type="entry name" value="Pancreatic trypsin inhibitor Kunitz domain"/>
    <property type="match status" value="2"/>
</dbReference>
<evidence type="ECO:0000256" key="4">
    <source>
        <dbReference type="ARBA" id="ARBA00022737"/>
    </source>
</evidence>
<keyword evidence="3" id="KW-0646">Protease inhibitor</keyword>
<dbReference type="PANTHER" id="PTHR10083">
    <property type="entry name" value="KUNITZ-TYPE PROTEASE INHIBITOR-RELATED"/>
    <property type="match status" value="1"/>
</dbReference>
<keyword evidence="6" id="KW-1015">Disulfide bond</keyword>
<evidence type="ECO:0000313" key="9">
    <source>
        <dbReference type="Proteomes" id="UP000821853"/>
    </source>
</evidence>
<evidence type="ECO:0000256" key="1">
    <source>
        <dbReference type="ARBA" id="ARBA00004613"/>
    </source>
</evidence>
<evidence type="ECO:0000256" key="5">
    <source>
        <dbReference type="ARBA" id="ARBA00022900"/>
    </source>
</evidence>
<evidence type="ECO:0000313" key="8">
    <source>
        <dbReference type="EMBL" id="KAH9369208.1"/>
    </source>
</evidence>
<gene>
    <name evidence="8" type="ORF">HPB48_016923</name>
</gene>
<evidence type="ECO:0000256" key="2">
    <source>
        <dbReference type="ARBA" id="ARBA00022525"/>
    </source>
</evidence>
<sequence length="274" mass="31012">MRWNVEAVVEVVIRRRLVRTRAVPEIGSNSRRILRKQIFCIFRARAQTSRAEGHDDVWGGVTPPDKEAGIALSPRRQDGPVFSADFQKRPPRSIMSAMLRRTALLALLVTIGLSGTSAQRKPSLCYLPKDSGVCYAFFPSFYYDSATRTCRRFIYGGCMGNENRFRSFEECTSVCGEAEDRPAVCYLPPHSGLCIARYPSFFFDNSTGTCREFTYGGCRGNENRFSTLEECVRCQDANAEENGRHFNGTVPTRPAKEYVSKVSLYWRLTGPHRK</sequence>
<accession>A0A9J6G3V4</accession>
<dbReference type="PRINTS" id="PR00759">
    <property type="entry name" value="BASICPTASE"/>
</dbReference>
<dbReference type="OrthoDB" id="4473401at2759"/>
<dbReference type="FunFam" id="4.10.410.10:FF:000020">
    <property type="entry name" value="Collagen, type VI, alpha 3"/>
    <property type="match status" value="1"/>
</dbReference>
<dbReference type="SMR" id="A0A9J6G3V4"/>
<evidence type="ECO:0000259" key="7">
    <source>
        <dbReference type="PROSITE" id="PS50279"/>
    </source>
</evidence>
<dbReference type="InterPro" id="IPR020901">
    <property type="entry name" value="Prtase_inh_Kunz-CS"/>
</dbReference>
<dbReference type="Proteomes" id="UP000821853">
    <property type="component" value="Chromosome 2"/>
</dbReference>
<dbReference type="SUPFAM" id="SSF57362">
    <property type="entry name" value="BPTI-like"/>
    <property type="match status" value="2"/>
</dbReference>
<dbReference type="FunFam" id="4.10.410.10:FF:000004">
    <property type="entry name" value="Tissue factor pathway inhibitor"/>
    <property type="match status" value="1"/>
</dbReference>
<name>A0A9J6G3V4_HAELO</name>
<dbReference type="CDD" id="cd00109">
    <property type="entry name" value="Kunitz-type"/>
    <property type="match status" value="2"/>
</dbReference>
<dbReference type="PROSITE" id="PS50279">
    <property type="entry name" value="BPTI_KUNITZ_2"/>
    <property type="match status" value="2"/>
</dbReference>
<feature type="domain" description="BPTI/Kunitz inhibitor" evidence="7">
    <location>
        <begin position="185"/>
        <end position="231"/>
    </location>
</feature>
<evidence type="ECO:0000256" key="3">
    <source>
        <dbReference type="ARBA" id="ARBA00022690"/>
    </source>
</evidence>
<dbReference type="Pfam" id="PF00014">
    <property type="entry name" value="Kunitz_BPTI"/>
    <property type="match status" value="2"/>
</dbReference>
<dbReference type="PANTHER" id="PTHR10083:SF328">
    <property type="entry name" value="TISSUE FACTOR PATHWAY INHIBITOR"/>
    <property type="match status" value="1"/>
</dbReference>
<dbReference type="GO" id="GO:0004867">
    <property type="term" value="F:serine-type endopeptidase inhibitor activity"/>
    <property type="evidence" value="ECO:0007669"/>
    <property type="project" value="UniProtKB-KW"/>
</dbReference>
<feature type="domain" description="BPTI/Kunitz inhibitor" evidence="7">
    <location>
        <begin position="125"/>
        <end position="175"/>
    </location>
</feature>
<dbReference type="PROSITE" id="PS00280">
    <property type="entry name" value="BPTI_KUNITZ_1"/>
    <property type="match status" value="2"/>
</dbReference>
<evidence type="ECO:0000256" key="6">
    <source>
        <dbReference type="ARBA" id="ARBA00023157"/>
    </source>
</evidence>
<organism evidence="8 9">
    <name type="scientific">Haemaphysalis longicornis</name>
    <name type="common">Bush tick</name>
    <dbReference type="NCBI Taxonomy" id="44386"/>
    <lineage>
        <taxon>Eukaryota</taxon>
        <taxon>Metazoa</taxon>
        <taxon>Ecdysozoa</taxon>
        <taxon>Arthropoda</taxon>
        <taxon>Chelicerata</taxon>
        <taxon>Arachnida</taxon>
        <taxon>Acari</taxon>
        <taxon>Parasitiformes</taxon>
        <taxon>Ixodida</taxon>
        <taxon>Ixodoidea</taxon>
        <taxon>Ixodidae</taxon>
        <taxon>Haemaphysalinae</taxon>
        <taxon>Haemaphysalis</taxon>
    </lineage>
</organism>
<dbReference type="InterPro" id="IPR050098">
    <property type="entry name" value="TFPI/VKTCI-like"/>
</dbReference>
<dbReference type="InterPro" id="IPR036880">
    <property type="entry name" value="Kunitz_BPTI_sf"/>
</dbReference>
<dbReference type="AlphaFoldDB" id="A0A9J6G3V4"/>
<reference evidence="8 9" key="1">
    <citation type="journal article" date="2020" name="Cell">
        <title>Large-Scale Comparative Analyses of Tick Genomes Elucidate Their Genetic Diversity and Vector Capacities.</title>
        <authorList>
            <consortium name="Tick Genome and Microbiome Consortium (TIGMIC)"/>
            <person name="Jia N."/>
            <person name="Wang J."/>
            <person name="Shi W."/>
            <person name="Du L."/>
            <person name="Sun Y."/>
            <person name="Zhan W."/>
            <person name="Jiang J.F."/>
            <person name="Wang Q."/>
            <person name="Zhang B."/>
            <person name="Ji P."/>
            <person name="Bell-Sakyi L."/>
            <person name="Cui X.M."/>
            <person name="Yuan T.T."/>
            <person name="Jiang B.G."/>
            <person name="Yang W.F."/>
            <person name="Lam T.T."/>
            <person name="Chang Q.C."/>
            <person name="Ding S.J."/>
            <person name="Wang X.J."/>
            <person name="Zhu J.G."/>
            <person name="Ruan X.D."/>
            <person name="Zhao L."/>
            <person name="Wei J.T."/>
            <person name="Ye R.Z."/>
            <person name="Que T.C."/>
            <person name="Du C.H."/>
            <person name="Zhou Y.H."/>
            <person name="Cheng J.X."/>
            <person name="Dai P.F."/>
            <person name="Guo W.B."/>
            <person name="Han X.H."/>
            <person name="Huang E.J."/>
            <person name="Li L.F."/>
            <person name="Wei W."/>
            <person name="Gao Y.C."/>
            <person name="Liu J.Z."/>
            <person name="Shao H.Z."/>
            <person name="Wang X."/>
            <person name="Wang C.C."/>
            <person name="Yang T.C."/>
            <person name="Huo Q.B."/>
            <person name="Li W."/>
            <person name="Chen H.Y."/>
            <person name="Chen S.E."/>
            <person name="Zhou L.G."/>
            <person name="Ni X.B."/>
            <person name="Tian J.H."/>
            <person name="Sheng Y."/>
            <person name="Liu T."/>
            <person name="Pan Y.S."/>
            <person name="Xia L.Y."/>
            <person name="Li J."/>
            <person name="Zhao F."/>
            <person name="Cao W.C."/>
        </authorList>
    </citation>
    <scope>NUCLEOTIDE SEQUENCE [LARGE SCALE GENOMIC DNA]</scope>
    <source>
        <strain evidence="8">HaeL-2018</strain>
    </source>
</reference>
<protein>
    <recommendedName>
        <fullName evidence="7">BPTI/Kunitz inhibitor domain-containing protein</fullName>
    </recommendedName>
</protein>
<keyword evidence="9" id="KW-1185">Reference proteome</keyword>
<proteinExistence type="predicted"/>
<keyword evidence="4" id="KW-0677">Repeat</keyword>
<dbReference type="SMART" id="SM00131">
    <property type="entry name" value="KU"/>
    <property type="match status" value="2"/>
</dbReference>
<dbReference type="VEuPathDB" id="VectorBase:HLOH_055048"/>
<dbReference type="EMBL" id="JABSTR010000004">
    <property type="protein sequence ID" value="KAH9369208.1"/>
    <property type="molecule type" value="Genomic_DNA"/>
</dbReference>
<keyword evidence="2" id="KW-0964">Secreted</keyword>
<keyword evidence="5" id="KW-0722">Serine protease inhibitor</keyword>
<dbReference type="InterPro" id="IPR002223">
    <property type="entry name" value="Kunitz_BPTI"/>
</dbReference>
<comment type="caution">
    <text evidence="8">The sequence shown here is derived from an EMBL/GenBank/DDBJ whole genome shotgun (WGS) entry which is preliminary data.</text>
</comment>